<dbReference type="AlphaFoldDB" id="A0A1L0BNC9"/>
<dbReference type="PANTHER" id="PTHR11246:SF5">
    <property type="entry name" value="PRE-MRNA-SPLICING FACTOR SYF1"/>
    <property type="match status" value="1"/>
</dbReference>
<dbReference type="InterPro" id="IPR011990">
    <property type="entry name" value="TPR-like_helical_dom_sf"/>
</dbReference>
<evidence type="ECO:0000256" key="1">
    <source>
        <dbReference type="ARBA" id="ARBA00004123"/>
    </source>
</evidence>
<feature type="repeat" description="TPR" evidence="10">
    <location>
        <begin position="368"/>
        <end position="401"/>
    </location>
</feature>
<dbReference type="Pfam" id="PF23233">
    <property type="entry name" value="HAT_Syf1_CNRKL1_N"/>
    <property type="match status" value="1"/>
</dbReference>
<comment type="subcellular location">
    <subcellularLocation>
        <location evidence="1">Nucleus</location>
    </subcellularLocation>
</comment>
<reference evidence="14 15" key="1">
    <citation type="submission" date="2016-10" db="EMBL/GenBank/DDBJ databases">
        <authorList>
            <person name="de Groot N.N."/>
        </authorList>
    </citation>
    <scope>NUCLEOTIDE SEQUENCE [LARGE SCALE GENOMIC DNA]</scope>
    <source>
        <strain evidence="14 15">CBS 141442</strain>
    </source>
</reference>
<evidence type="ECO:0000256" key="8">
    <source>
        <dbReference type="ARBA" id="ARBA00023242"/>
    </source>
</evidence>
<organism evidence="14 15">
    <name type="scientific">Sungouiella intermedia</name>
    <dbReference type="NCBI Taxonomy" id="45354"/>
    <lineage>
        <taxon>Eukaryota</taxon>
        <taxon>Fungi</taxon>
        <taxon>Dikarya</taxon>
        <taxon>Ascomycota</taxon>
        <taxon>Saccharomycotina</taxon>
        <taxon>Pichiomycetes</taxon>
        <taxon>Metschnikowiaceae</taxon>
        <taxon>Sungouiella</taxon>
    </lineage>
</organism>
<evidence type="ECO:0000259" key="13">
    <source>
        <dbReference type="Pfam" id="PF23233"/>
    </source>
</evidence>
<dbReference type="OrthoDB" id="10067343at2759"/>
<evidence type="ECO:0000259" key="12">
    <source>
        <dbReference type="Pfam" id="PF23231"/>
    </source>
</evidence>
<evidence type="ECO:0000256" key="3">
    <source>
        <dbReference type="ARBA" id="ARBA00011524"/>
    </source>
</evidence>
<feature type="domain" description="Pre-mRNA-splicing factor Syf1/CRNKL1-like C-terminal HAT-repeats" evidence="12">
    <location>
        <begin position="363"/>
        <end position="728"/>
    </location>
</feature>
<feature type="domain" description="Pre-mRNA-splicing factor Syf1-like N-terminal HAT-repeats" evidence="13">
    <location>
        <begin position="12"/>
        <end position="156"/>
    </location>
</feature>
<comment type="similarity">
    <text evidence="2">Belongs to the crooked-neck family.</text>
</comment>
<dbReference type="InterPro" id="IPR055433">
    <property type="entry name" value="HAT_Syf1-like_N"/>
</dbReference>
<dbReference type="PROSITE" id="PS50005">
    <property type="entry name" value="TPR"/>
    <property type="match status" value="1"/>
</dbReference>
<name>A0A1L0BNC9_9ASCO</name>
<dbReference type="GO" id="GO:0000398">
    <property type="term" value="P:mRNA splicing, via spliceosome"/>
    <property type="evidence" value="ECO:0007669"/>
    <property type="project" value="InterPro"/>
</dbReference>
<proteinExistence type="inferred from homology"/>
<keyword evidence="6" id="KW-0677">Repeat</keyword>
<evidence type="ECO:0000256" key="6">
    <source>
        <dbReference type="ARBA" id="ARBA00022737"/>
    </source>
</evidence>
<accession>A0A1L0BNC9</accession>
<dbReference type="InterPro" id="IPR055430">
    <property type="entry name" value="HAT_Syf1_CNRKL1_C"/>
</dbReference>
<evidence type="ECO:0000256" key="7">
    <source>
        <dbReference type="ARBA" id="ARBA00023187"/>
    </source>
</evidence>
<keyword evidence="10" id="KW-0802">TPR repeat</keyword>
<dbReference type="InterPro" id="IPR056350">
    <property type="entry name" value="HAT_Syf1_central"/>
</dbReference>
<evidence type="ECO:0000313" key="14">
    <source>
        <dbReference type="EMBL" id="SGZ52865.1"/>
    </source>
</evidence>
<evidence type="ECO:0000256" key="10">
    <source>
        <dbReference type="PROSITE-ProRule" id="PRU00339"/>
    </source>
</evidence>
<dbReference type="Proteomes" id="UP000182334">
    <property type="component" value="Chromosome III"/>
</dbReference>
<keyword evidence="8" id="KW-0539">Nucleus</keyword>
<dbReference type="Gene3D" id="1.25.40.10">
    <property type="entry name" value="Tetratricopeptide repeat domain"/>
    <property type="match status" value="3"/>
</dbReference>
<dbReference type="GO" id="GO:0005681">
    <property type="term" value="C:spliceosomal complex"/>
    <property type="evidence" value="ECO:0007669"/>
    <property type="project" value="UniProtKB-KW"/>
</dbReference>
<dbReference type="InterPro" id="IPR003107">
    <property type="entry name" value="HAT"/>
</dbReference>
<evidence type="ECO:0000256" key="4">
    <source>
        <dbReference type="ARBA" id="ARBA00022664"/>
    </source>
</evidence>
<dbReference type="Pfam" id="PF23231">
    <property type="entry name" value="HAT_Syf1_CNRKL1_C"/>
    <property type="match status" value="1"/>
</dbReference>
<dbReference type="InterPro" id="IPR045075">
    <property type="entry name" value="Syf1-like"/>
</dbReference>
<feature type="domain" description="Pre-mRNA-splicing factor SYF1 central HAT repeats" evidence="11">
    <location>
        <begin position="208"/>
        <end position="354"/>
    </location>
</feature>
<evidence type="ECO:0000313" key="15">
    <source>
        <dbReference type="Proteomes" id="UP000182334"/>
    </source>
</evidence>
<dbReference type="SUPFAM" id="SSF48452">
    <property type="entry name" value="TPR-like"/>
    <property type="match status" value="2"/>
</dbReference>
<dbReference type="PANTHER" id="PTHR11246">
    <property type="entry name" value="PRE-MRNA SPLICING FACTOR"/>
    <property type="match status" value="1"/>
</dbReference>
<protein>
    <recommendedName>
        <fullName evidence="9">Pre-mRNA-splicing factor SYF1</fullName>
    </recommendedName>
</protein>
<dbReference type="EMBL" id="LT635758">
    <property type="protein sequence ID" value="SGZ52865.1"/>
    <property type="molecule type" value="Genomic_DNA"/>
</dbReference>
<gene>
    <name evidence="14" type="ORF">SAMEA4029010_CIC11G00000004514</name>
</gene>
<dbReference type="STRING" id="45354.A0A1L0BNC9"/>
<evidence type="ECO:0000259" key="11">
    <source>
        <dbReference type="Pfam" id="PF23220"/>
    </source>
</evidence>
<sequence>MPSVESLVAPEHLHYEQALLQDPDNESVWLDYVELVYGDMQKARFVLDRAVSKLPASSLLWNAYFLLPWTYKDLDVQLSIYQKALVVMGASPAIWMRYLALLKTCGDYKLLKRELDSALFRLDPQYHGPVWKIYLDLADKVEGHLGAQIYYRYIESENFNDGPNICVDEIALKIAEFGNSTLATNVVSTLWTTSKPLSRMLSLVISDFCDILTQSLFDDDEHFEQICTDAIGMFPDLETEIQLKLAQYYASRDNRNQAFHFFVCGIRASKSTKDVTTAFDKFTEYLERSSSDLPDHQLYLYEKLLDDRPLYINDIKLKQEINLVDNWLERINLLLEMGRKEEMLSTYVGAIRSINPLKSVSSANNTVATIWIQYADVYVAQGDYDTANIIFSRAIKSQFKTIDELVDIHIAWAELMLERSDEDALNHVMDLLKTEESSNTSENALIQSPKLWEFRLDLLKAISNGEHSLDNPQTVLAEMLTSKVITLKILLDYAEYLASERLWDRYFAALDMGLGAFILSEARYEIWHLYIPKLEQLHSDKLDTLRQAYEKCTEQVPIFKCMEFYTKYAQFEKKNGLINKAVRILKQSITKLTTAYDDERKSYSRPELNQIADNKFEIYVMIVEMISQYLKDVEMAREEFVIAVEDQHLTTPNTLDLCLRFIKFETYNKEFTRARALFKYAGGLGNPQHHMMKNIWKAWEEFELENGTEVTYKQMLKFKREVAKDHEKMEEAKSSINPMGFTKGSIAVDKPTSANPDAIELDMDM</sequence>
<keyword evidence="15" id="KW-1185">Reference proteome</keyword>
<evidence type="ECO:0000256" key="5">
    <source>
        <dbReference type="ARBA" id="ARBA00022728"/>
    </source>
</evidence>
<evidence type="ECO:0000256" key="2">
    <source>
        <dbReference type="ARBA" id="ARBA00008644"/>
    </source>
</evidence>
<dbReference type="InterPro" id="IPR019734">
    <property type="entry name" value="TPR_rpt"/>
</dbReference>
<keyword evidence="4" id="KW-0507">mRNA processing</keyword>
<dbReference type="SMART" id="SM00386">
    <property type="entry name" value="HAT"/>
    <property type="match status" value="6"/>
</dbReference>
<comment type="subunit">
    <text evidence="3">Associated with the spliceosome.</text>
</comment>
<dbReference type="Pfam" id="PF23220">
    <property type="entry name" value="HAT_Syf1_M"/>
    <property type="match status" value="1"/>
</dbReference>
<evidence type="ECO:0000256" key="9">
    <source>
        <dbReference type="ARBA" id="ARBA00039472"/>
    </source>
</evidence>
<keyword evidence="7" id="KW-0508">mRNA splicing</keyword>
<keyword evidence="5" id="KW-0747">Spliceosome</keyword>